<dbReference type="InterPro" id="IPR011990">
    <property type="entry name" value="TPR-like_helical_dom_sf"/>
</dbReference>
<accession>A0A516RJG4</accession>
<feature type="compositionally biased region" description="Basic residues" evidence="1">
    <location>
        <begin position="188"/>
        <end position="198"/>
    </location>
</feature>
<dbReference type="AlphaFoldDB" id="A0A516RJG4"/>
<dbReference type="Proteomes" id="UP000316806">
    <property type="component" value="Chromosome"/>
</dbReference>
<feature type="region of interest" description="Disordered" evidence="1">
    <location>
        <begin position="178"/>
        <end position="198"/>
    </location>
</feature>
<reference evidence="2 3" key="1">
    <citation type="journal article" date="2019" name="J. Ind. Microbiol. Biotechnol.">
        <title>The complete genomic sequence of Streptomyces spectabilis NRRL-2792 and identification of secondary metabolite biosynthetic gene clusters.</title>
        <authorList>
            <person name="Sinha A."/>
            <person name="Phillips-Salemka S."/>
            <person name="Niraula T.A."/>
            <person name="Short K.A."/>
            <person name="Niraula N.P."/>
        </authorList>
    </citation>
    <scope>NUCLEOTIDE SEQUENCE [LARGE SCALE GENOMIC DNA]</scope>
    <source>
        <strain evidence="2 3">NRRL 2792</strain>
    </source>
</reference>
<name>A0A516RJG4_STRST</name>
<evidence type="ECO:0000313" key="2">
    <source>
        <dbReference type="EMBL" id="QDQ15765.1"/>
    </source>
</evidence>
<evidence type="ECO:0000256" key="1">
    <source>
        <dbReference type="SAM" id="MobiDB-lite"/>
    </source>
</evidence>
<organism evidence="2 3">
    <name type="scientific">Streptomyces spectabilis</name>
    <dbReference type="NCBI Taxonomy" id="68270"/>
    <lineage>
        <taxon>Bacteria</taxon>
        <taxon>Bacillati</taxon>
        <taxon>Actinomycetota</taxon>
        <taxon>Actinomycetes</taxon>
        <taxon>Kitasatosporales</taxon>
        <taxon>Streptomycetaceae</taxon>
        <taxon>Streptomyces</taxon>
    </lineage>
</organism>
<protein>
    <submittedName>
        <fullName evidence="2">Uncharacterized protein</fullName>
    </submittedName>
</protein>
<dbReference type="EMBL" id="CP040916">
    <property type="protein sequence ID" value="QDQ15765.1"/>
    <property type="molecule type" value="Genomic_DNA"/>
</dbReference>
<dbReference type="SUPFAM" id="SSF48452">
    <property type="entry name" value="TPR-like"/>
    <property type="match status" value="1"/>
</dbReference>
<gene>
    <name evidence="2" type="ORF">FH965_38740</name>
</gene>
<evidence type="ECO:0000313" key="3">
    <source>
        <dbReference type="Proteomes" id="UP000316806"/>
    </source>
</evidence>
<dbReference type="RefSeq" id="WP_144322967.1">
    <property type="nucleotide sequence ID" value="NZ_CP040916.1"/>
</dbReference>
<proteinExistence type="predicted"/>
<sequence>MGGSGDPGIGKTALLEHASATVTGFTTPACRGTRTAALRAALGRGGECPDRFLIGVARLTGLRATDVTGALVRTAPHTATLAIVRGHWDRATAEATEGLRVAEETGADHAARQCRLSLAWLAALRGDEPAATVLTDRVVQRAVPCGTRDRTAAAYWIRGQTALFAGRDAEALEWLHHLTGPGHDRAPHPRAARRPRHR</sequence>
<feature type="compositionally biased region" description="Basic and acidic residues" evidence="1">
    <location>
        <begin position="178"/>
        <end position="187"/>
    </location>
</feature>